<dbReference type="AlphaFoldDB" id="A0A855IQX2"/>
<gene>
    <name evidence="1" type="ORF">BCT50_05905</name>
</gene>
<proteinExistence type="predicted"/>
<evidence type="ECO:0000313" key="2">
    <source>
        <dbReference type="Proteomes" id="UP000235554"/>
    </source>
</evidence>
<dbReference type="PANTHER" id="PTHR38978:SF2">
    <property type="entry name" value="DUF2787 DOMAIN-CONTAINING PROTEIN"/>
    <property type="match status" value="1"/>
</dbReference>
<name>A0A855IQX2_9VIBR</name>
<dbReference type="Proteomes" id="UP000235554">
    <property type="component" value="Unassembled WGS sequence"/>
</dbReference>
<organism evidence="1 2">
    <name type="scientific">Vibrio lentus</name>
    <dbReference type="NCBI Taxonomy" id="136468"/>
    <lineage>
        <taxon>Bacteria</taxon>
        <taxon>Pseudomonadati</taxon>
        <taxon>Pseudomonadota</taxon>
        <taxon>Gammaproteobacteria</taxon>
        <taxon>Vibrionales</taxon>
        <taxon>Vibrionaceae</taxon>
        <taxon>Vibrio</taxon>
    </lineage>
</organism>
<comment type="caution">
    <text evidence="1">The sequence shown here is derived from an EMBL/GenBank/DDBJ whole genome shotgun (WGS) entry which is preliminary data.</text>
</comment>
<dbReference type="PANTHER" id="PTHR38978">
    <property type="entry name" value="DUF2787 DOMAIN-CONTAINING PROTEIN"/>
    <property type="match status" value="1"/>
</dbReference>
<accession>A0A855IQX2</accession>
<dbReference type="EMBL" id="MCZJ01000013">
    <property type="protein sequence ID" value="PMM58959.1"/>
    <property type="molecule type" value="Genomic_DNA"/>
</dbReference>
<dbReference type="Gene3D" id="3.10.450.430">
    <property type="entry name" value="Protein of unknown function DUF2787"/>
    <property type="match status" value="1"/>
</dbReference>
<evidence type="ECO:0000313" key="1">
    <source>
        <dbReference type="EMBL" id="PMM58959.1"/>
    </source>
</evidence>
<dbReference type="RefSeq" id="WP_102554880.1">
    <property type="nucleotide sequence ID" value="NZ_MCZJ01000013.1"/>
</dbReference>
<dbReference type="Pfam" id="PF10980">
    <property type="entry name" value="DUF2787"/>
    <property type="match status" value="1"/>
</dbReference>
<protein>
    <recommendedName>
        <fullName evidence="3">DUF2787 domain-containing protein</fullName>
    </recommendedName>
</protein>
<reference evidence="2" key="1">
    <citation type="submission" date="2016-07" db="EMBL/GenBank/DDBJ databases">
        <title>Nontailed viruses are major unrecognized killers of bacteria in the ocean.</title>
        <authorList>
            <person name="Kauffman K."/>
            <person name="Hussain F."/>
            <person name="Yang J."/>
            <person name="Arevalo P."/>
            <person name="Brown J."/>
            <person name="Cutler M."/>
            <person name="Kelly L."/>
            <person name="Polz M.F."/>
        </authorList>
    </citation>
    <scope>NUCLEOTIDE SEQUENCE [LARGE SCALE GENOMIC DNA]</scope>
    <source>
        <strain evidence="2">10N.261.48.A1</strain>
    </source>
</reference>
<dbReference type="InterPro" id="IPR021248">
    <property type="entry name" value="DUF2787"/>
</dbReference>
<sequence length="144" mass="17164">MNRVIKRNFKLDLFHQLVEVLIEQYDIPTETKRVALNLKVASFYRNRSGIQPIETQIERGSSKEPWEVRFVASFDYPTPEAESVEVALYFNFKYQWFYQPDIQRCELNRPEVQSLFVSWLKAFTDHLKTSQFDTQTLTVVSQFK</sequence>
<evidence type="ECO:0008006" key="3">
    <source>
        <dbReference type="Google" id="ProtNLM"/>
    </source>
</evidence>